<dbReference type="RefSeq" id="WP_107189746.1">
    <property type="nucleotide sequence ID" value="NZ_PYMN01000007.1"/>
</dbReference>
<evidence type="ECO:0000313" key="3">
    <source>
        <dbReference type="EMBL" id="PSU52554.1"/>
    </source>
</evidence>
<dbReference type="Proteomes" id="UP000241618">
    <property type="component" value="Unassembled WGS sequence"/>
</dbReference>
<evidence type="ECO:0000313" key="2">
    <source>
        <dbReference type="EMBL" id="PSU25911.1"/>
    </source>
</evidence>
<reference evidence="4 5" key="1">
    <citation type="submission" date="2018-03" db="EMBL/GenBank/DDBJ databases">
        <title>Whole genome sequencing of Histamine producing bacteria.</title>
        <authorList>
            <person name="Butler K."/>
        </authorList>
    </citation>
    <scope>NUCLEOTIDE SEQUENCE [LARGE SCALE GENOMIC DNA]</scope>
    <source>
        <strain evidence="3 5">FS-6.1</strain>
        <strain evidence="2 4">FS-6.2</strain>
    </source>
</reference>
<gene>
    <name evidence="3" type="ORF">C9J18_08350</name>
    <name evidence="2" type="ORF">CTM96_07290</name>
</gene>
<keyword evidence="1" id="KW-0175">Coiled coil</keyword>
<dbReference type="EMBL" id="PYMP01000006">
    <property type="protein sequence ID" value="PSU52554.1"/>
    <property type="molecule type" value="Genomic_DNA"/>
</dbReference>
<evidence type="ECO:0000313" key="5">
    <source>
        <dbReference type="Proteomes" id="UP000241618"/>
    </source>
</evidence>
<evidence type="ECO:0000256" key="1">
    <source>
        <dbReference type="SAM" id="Coils"/>
    </source>
</evidence>
<organism evidence="3 5">
    <name type="scientific">Photobacterium phosphoreum</name>
    <dbReference type="NCBI Taxonomy" id="659"/>
    <lineage>
        <taxon>Bacteria</taxon>
        <taxon>Pseudomonadati</taxon>
        <taxon>Pseudomonadota</taxon>
        <taxon>Gammaproteobacteria</taxon>
        <taxon>Vibrionales</taxon>
        <taxon>Vibrionaceae</taxon>
        <taxon>Photobacterium</taxon>
    </lineage>
</organism>
<name>A0A2T3JTP9_PHOPO</name>
<dbReference type="InterPro" id="IPR014991">
    <property type="entry name" value="DUF1840"/>
</dbReference>
<sequence length="108" mass="11990">MLITFSCKSHNNVTMFGDVAQSLITMMEFSTDIPGAISAVDVEKALINLEKNIAVVKQQQISNQDAQQAIDSEEEDEKEVEISLSVRAIPLIDLLKTAISVESYVMWE</sequence>
<keyword evidence="4" id="KW-1185">Reference proteome</keyword>
<accession>A0A2T3JTP9</accession>
<protein>
    <submittedName>
        <fullName evidence="3">DUF1840 domain-containing protein</fullName>
    </submittedName>
</protein>
<dbReference type="EMBL" id="PYMO01000005">
    <property type="protein sequence ID" value="PSU25911.1"/>
    <property type="molecule type" value="Genomic_DNA"/>
</dbReference>
<comment type="caution">
    <text evidence="3">The sequence shown here is derived from an EMBL/GenBank/DDBJ whole genome shotgun (WGS) entry which is preliminary data.</text>
</comment>
<dbReference type="AlphaFoldDB" id="A0A2T3JTP9"/>
<proteinExistence type="predicted"/>
<dbReference type="Proteomes" id="UP000241405">
    <property type="component" value="Unassembled WGS sequence"/>
</dbReference>
<evidence type="ECO:0000313" key="4">
    <source>
        <dbReference type="Proteomes" id="UP000241405"/>
    </source>
</evidence>
<feature type="coiled-coil region" evidence="1">
    <location>
        <begin position="39"/>
        <end position="83"/>
    </location>
</feature>
<dbReference type="Pfam" id="PF08895">
    <property type="entry name" value="DUF1840"/>
    <property type="match status" value="1"/>
</dbReference>